<dbReference type="InterPro" id="IPR027379">
    <property type="entry name" value="CLS_N"/>
</dbReference>
<organism evidence="9 10">
    <name type="scientific">Spinactinospora alkalitolerans</name>
    <dbReference type="NCBI Taxonomy" id="687207"/>
    <lineage>
        <taxon>Bacteria</taxon>
        <taxon>Bacillati</taxon>
        <taxon>Actinomycetota</taxon>
        <taxon>Actinomycetes</taxon>
        <taxon>Streptosporangiales</taxon>
        <taxon>Nocardiopsidaceae</taxon>
        <taxon>Spinactinospora</taxon>
    </lineage>
</organism>
<keyword evidence="10" id="KW-1185">Reference proteome</keyword>
<comment type="subcellular location">
    <subcellularLocation>
        <location evidence="1">Cell membrane</location>
        <topology evidence="1">Multi-pass membrane protein</topology>
    </subcellularLocation>
</comment>
<proteinExistence type="predicted"/>
<dbReference type="AlphaFoldDB" id="A0A852U119"/>
<evidence type="ECO:0000256" key="2">
    <source>
        <dbReference type="ARBA" id="ARBA00022475"/>
    </source>
</evidence>
<keyword evidence="4 7" id="KW-1133">Transmembrane helix</keyword>
<gene>
    <name evidence="9" type="ORF">HDA32_005039</name>
</gene>
<evidence type="ECO:0000256" key="3">
    <source>
        <dbReference type="ARBA" id="ARBA00022692"/>
    </source>
</evidence>
<feature type="domain" description="Cardiolipin synthase N-terminal" evidence="8">
    <location>
        <begin position="14"/>
        <end position="59"/>
    </location>
</feature>
<keyword evidence="5 7" id="KW-0472">Membrane</keyword>
<evidence type="ECO:0000256" key="4">
    <source>
        <dbReference type="ARBA" id="ARBA00022989"/>
    </source>
</evidence>
<dbReference type="Pfam" id="PF13396">
    <property type="entry name" value="PLDc_N"/>
    <property type="match status" value="1"/>
</dbReference>
<dbReference type="RefSeq" id="WP_179645494.1">
    <property type="nucleotide sequence ID" value="NZ_BAAAYY010000048.1"/>
</dbReference>
<keyword evidence="3 7" id="KW-0812">Transmembrane</keyword>
<evidence type="ECO:0000259" key="8">
    <source>
        <dbReference type="Pfam" id="PF13396"/>
    </source>
</evidence>
<keyword evidence="2" id="KW-1003">Cell membrane</keyword>
<name>A0A852U119_9ACTN</name>
<evidence type="ECO:0000313" key="9">
    <source>
        <dbReference type="EMBL" id="NYE49919.1"/>
    </source>
</evidence>
<evidence type="ECO:0000313" key="10">
    <source>
        <dbReference type="Proteomes" id="UP000589036"/>
    </source>
</evidence>
<sequence length="120" mass="13554">MVWLGALITLISIVLWVYAFFDALTSSAEEVRNLPKLLWLVIILIFMLVGPLLWLFLGRPRASVPEEAEPEDDSAPMTAASLDDLDPSDFQKPSTHRPPLGPDDDPDFLRRLNKRINPED</sequence>
<feature type="transmembrane region" description="Helical" evidence="7">
    <location>
        <begin position="37"/>
        <end position="57"/>
    </location>
</feature>
<feature type="region of interest" description="Disordered" evidence="6">
    <location>
        <begin position="65"/>
        <end position="109"/>
    </location>
</feature>
<comment type="caution">
    <text evidence="9">The sequence shown here is derived from an EMBL/GenBank/DDBJ whole genome shotgun (WGS) entry which is preliminary data.</text>
</comment>
<dbReference type="GO" id="GO:0005886">
    <property type="term" value="C:plasma membrane"/>
    <property type="evidence" value="ECO:0007669"/>
    <property type="project" value="UniProtKB-SubCell"/>
</dbReference>
<protein>
    <submittedName>
        <fullName evidence="9">Cbb3-type cytochrome oxidase subunit 3</fullName>
    </submittedName>
</protein>
<accession>A0A852U119</accession>
<evidence type="ECO:0000256" key="6">
    <source>
        <dbReference type="SAM" id="MobiDB-lite"/>
    </source>
</evidence>
<dbReference type="EMBL" id="JACCCC010000001">
    <property type="protein sequence ID" value="NYE49919.1"/>
    <property type="molecule type" value="Genomic_DNA"/>
</dbReference>
<evidence type="ECO:0000256" key="7">
    <source>
        <dbReference type="SAM" id="Phobius"/>
    </source>
</evidence>
<reference evidence="9 10" key="1">
    <citation type="submission" date="2020-07" db="EMBL/GenBank/DDBJ databases">
        <title>Sequencing the genomes of 1000 actinobacteria strains.</title>
        <authorList>
            <person name="Klenk H.-P."/>
        </authorList>
    </citation>
    <scope>NUCLEOTIDE SEQUENCE [LARGE SCALE GENOMIC DNA]</scope>
    <source>
        <strain evidence="9 10">CXB654</strain>
    </source>
</reference>
<evidence type="ECO:0000256" key="1">
    <source>
        <dbReference type="ARBA" id="ARBA00004651"/>
    </source>
</evidence>
<evidence type="ECO:0000256" key="5">
    <source>
        <dbReference type="ARBA" id="ARBA00023136"/>
    </source>
</evidence>
<dbReference type="Proteomes" id="UP000589036">
    <property type="component" value="Unassembled WGS sequence"/>
</dbReference>